<evidence type="ECO:0000259" key="2">
    <source>
        <dbReference type="Pfam" id="PF03732"/>
    </source>
</evidence>
<dbReference type="AlphaFoldDB" id="A0A843UH32"/>
<dbReference type="EMBL" id="NMUH01000819">
    <property type="protein sequence ID" value="MQL85272.1"/>
    <property type="molecule type" value="Genomic_DNA"/>
</dbReference>
<feature type="compositionally biased region" description="Low complexity" evidence="1">
    <location>
        <begin position="447"/>
        <end position="457"/>
    </location>
</feature>
<dbReference type="Proteomes" id="UP000652761">
    <property type="component" value="Unassembled WGS sequence"/>
</dbReference>
<feature type="domain" description="Retrotransposon gag" evidence="2">
    <location>
        <begin position="83"/>
        <end position="180"/>
    </location>
</feature>
<evidence type="ECO:0000256" key="1">
    <source>
        <dbReference type="SAM" id="MobiDB-lite"/>
    </source>
</evidence>
<dbReference type="InterPro" id="IPR005162">
    <property type="entry name" value="Retrotrans_gag_dom"/>
</dbReference>
<keyword evidence="4" id="KW-1185">Reference proteome</keyword>
<gene>
    <name evidence="3" type="ORF">Taro_017798</name>
</gene>
<evidence type="ECO:0000313" key="4">
    <source>
        <dbReference type="Proteomes" id="UP000652761"/>
    </source>
</evidence>
<name>A0A843UH32_COLES</name>
<protein>
    <recommendedName>
        <fullName evidence="2">Retrotransposon gag domain-containing protein</fullName>
    </recommendedName>
</protein>
<proteinExistence type="predicted"/>
<accession>A0A843UH32</accession>
<sequence length="688" mass="76469">MSSKEIVVKQITMATRGHRGVGPSRAPAHEAVFGGVSMMERFRRMTPPFFKGESDPILVESWLRETEKIFHAIRSAEEERVTLATYMLQERADVWWSFVLCTQFGDGAMEVAWGEFVHLFSAKYIPEHVQDRMEQEFLTLTQGSMSVLEYEVRFAELSKYAPHIVADERRKVKKFIIGLKSSLRTRLVALGHRTMEEALSAACMQKAEMEVYLEEKRASLKRPASAFQRQDRKKKAPAFQQRAVAPARVAAPTPCGCSVAEKPVCTQCGKRHGGEVCWVTSERCLRCGYNNQKIRDCLKMAQQTTAATPPATARPAPRATGRPRAQARVFALARGEAELEEHAYKTRRCNQLRDLEFIHAGEHALVADWGVWKRREETASQTRRASSSLELSLQKEGLRKVAWGFGLGYVILSRPYLFEIRNPFELLPPPTLTETIPCVSRNSLPTAKPLPLLSSPSIMPPKQTPKRGAKSRAATRGVVIEEPQPERRSKFQHDSSKRKGDSGPSGTPSKRGRLSPLSEGKSHMPSRYPRMKLLPNCSDSNEESSSSKSSSESSGTPVATPSKVVTEGRSILKPRAVGLSDQGFAYAFPRHGQNEAHIDQEIADLWTDFSNVSQHGTIPSSSSTPPAMSQSFGVFQEIILKKRSSNDSGVDTSPVVSTQSMYLALHERQKCSVVSTHKACVSTPCPSQ</sequence>
<feature type="compositionally biased region" description="Low complexity" evidence="1">
    <location>
        <begin position="543"/>
        <end position="554"/>
    </location>
</feature>
<feature type="compositionally biased region" description="Basic and acidic residues" evidence="1">
    <location>
        <begin position="484"/>
        <end position="501"/>
    </location>
</feature>
<comment type="caution">
    <text evidence="3">The sequence shown here is derived from an EMBL/GenBank/DDBJ whole genome shotgun (WGS) entry which is preliminary data.</text>
</comment>
<reference evidence="3" key="1">
    <citation type="submission" date="2017-07" db="EMBL/GenBank/DDBJ databases">
        <title>Taro Niue Genome Assembly and Annotation.</title>
        <authorList>
            <person name="Atibalentja N."/>
            <person name="Keating K."/>
            <person name="Fields C.J."/>
        </authorList>
    </citation>
    <scope>NUCLEOTIDE SEQUENCE</scope>
    <source>
        <strain evidence="3">Niue_2</strain>
        <tissue evidence="3">Leaf</tissue>
    </source>
</reference>
<dbReference type="PANTHER" id="PTHR34482:SF36">
    <property type="entry name" value="RETROTRANSPOSON GAG DOMAIN-CONTAINING PROTEIN"/>
    <property type="match status" value="1"/>
</dbReference>
<dbReference type="Pfam" id="PF03732">
    <property type="entry name" value="Retrotrans_gag"/>
    <property type="match status" value="1"/>
</dbReference>
<evidence type="ECO:0000313" key="3">
    <source>
        <dbReference type="EMBL" id="MQL85272.1"/>
    </source>
</evidence>
<dbReference type="PANTHER" id="PTHR34482">
    <property type="entry name" value="DNA DAMAGE-INDUCIBLE PROTEIN 1-LIKE"/>
    <property type="match status" value="1"/>
</dbReference>
<feature type="region of interest" description="Disordered" evidence="1">
    <location>
        <begin position="447"/>
        <end position="567"/>
    </location>
</feature>
<organism evidence="3 4">
    <name type="scientific">Colocasia esculenta</name>
    <name type="common">Wild taro</name>
    <name type="synonym">Arum esculentum</name>
    <dbReference type="NCBI Taxonomy" id="4460"/>
    <lineage>
        <taxon>Eukaryota</taxon>
        <taxon>Viridiplantae</taxon>
        <taxon>Streptophyta</taxon>
        <taxon>Embryophyta</taxon>
        <taxon>Tracheophyta</taxon>
        <taxon>Spermatophyta</taxon>
        <taxon>Magnoliopsida</taxon>
        <taxon>Liliopsida</taxon>
        <taxon>Araceae</taxon>
        <taxon>Aroideae</taxon>
        <taxon>Colocasieae</taxon>
        <taxon>Colocasia</taxon>
    </lineage>
</organism>